<dbReference type="Proteomes" id="UP000095284">
    <property type="component" value="Unplaced"/>
</dbReference>
<name>A0A1I7SMG5_BURXY</name>
<dbReference type="AlphaFoldDB" id="A0A1I7SMG5"/>
<organism evidence="1 2">
    <name type="scientific">Bursaphelenchus xylophilus</name>
    <name type="common">Pinewood nematode worm</name>
    <name type="synonym">Aphelenchoides xylophilus</name>
    <dbReference type="NCBI Taxonomy" id="6326"/>
    <lineage>
        <taxon>Eukaryota</taxon>
        <taxon>Metazoa</taxon>
        <taxon>Ecdysozoa</taxon>
        <taxon>Nematoda</taxon>
        <taxon>Chromadorea</taxon>
        <taxon>Rhabditida</taxon>
        <taxon>Tylenchina</taxon>
        <taxon>Tylenchomorpha</taxon>
        <taxon>Aphelenchoidea</taxon>
        <taxon>Aphelenchoididae</taxon>
        <taxon>Bursaphelenchus</taxon>
    </lineage>
</organism>
<evidence type="ECO:0000313" key="2">
    <source>
        <dbReference type="WBParaSite" id="BXY_1424900.1"/>
    </source>
</evidence>
<sequence>MFIRTKSNFRMAQNSNDVIRQLQKELDEKAGPYVSEEYLKLARKFATKKISLAIFEKKAKGLIPIDLHSRFILNIADFMDMSLDECFKRTRKRKKSLAEEIFDQIYYHLISVGLSGVIFNKEDARCTVSEIIKYARLVDSDVQTNSFGFSYLDPIRTKKEISLKDVVNAVEKFHWLLEPRMAKDFSSMFGI</sequence>
<dbReference type="WBParaSite" id="BXY_1424900.1">
    <property type="protein sequence ID" value="BXY_1424900.1"/>
    <property type="gene ID" value="BXY_1424900"/>
</dbReference>
<evidence type="ECO:0000313" key="1">
    <source>
        <dbReference type="Proteomes" id="UP000095284"/>
    </source>
</evidence>
<reference evidence="2" key="1">
    <citation type="submission" date="2016-11" db="UniProtKB">
        <authorList>
            <consortium name="WormBaseParasite"/>
        </authorList>
    </citation>
    <scope>IDENTIFICATION</scope>
</reference>
<proteinExistence type="predicted"/>
<accession>A0A1I7SMG5</accession>
<protein>
    <submittedName>
        <fullName evidence="2">AbiV family abortive infection protein</fullName>
    </submittedName>
</protein>